<feature type="transmembrane region" description="Helical" evidence="12">
    <location>
        <begin position="21"/>
        <end position="40"/>
    </location>
</feature>
<keyword evidence="4" id="KW-1003">Cell membrane</keyword>
<comment type="subcellular location">
    <subcellularLocation>
        <location evidence="1">Cell membrane</location>
        <topology evidence="1">Multi-pass membrane protein</topology>
    </subcellularLocation>
</comment>
<dbReference type="Gene3D" id="1.20.950.20">
    <property type="entry name" value="Transmembrane di-heme cytochromes, Chain C"/>
    <property type="match status" value="1"/>
</dbReference>
<comment type="caution">
    <text evidence="14">The sequence shown here is derived from an EMBL/GenBank/DDBJ whole genome shotgun (WGS) entry which is preliminary data.</text>
</comment>
<dbReference type="InterPro" id="IPR016174">
    <property type="entry name" value="Di-haem_cyt_TM"/>
</dbReference>
<evidence type="ECO:0000256" key="5">
    <source>
        <dbReference type="ARBA" id="ARBA00022617"/>
    </source>
</evidence>
<dbReference type="InterPro" id="IPR051542">
    <property type="entry name" value="Hydrogenase_cytochrome"/>
</dbReference>
<dbReference type="Proteomes" id="UP001595776">
    <property type="component" value="Unassembled WGS sequence"/>
</dbReference>
<dbReference type="InterPro" id="IPR000516">
    <property type="entry name" value="Ni-dep_Hydgase_cyt-B"/>
</dbReference>
<evidence type="ECO:0000313" key="14">
    <source>
        <dbReference type="EMBL" id="MFC4349901.1"/>
    </source>
</evidence>
<dbReference type="Pfam" id="PF01292">
    <property type="entry name" value="Ni_hydr_CYTB"/>
    <property type="match status" value="1"/>
</dbReference>
<name>A0ABV8UGD5_9PROT</name>
<evidence type="ECO:0000256" key="7">
    <source>
        <dbReference type="ARBA" id="ARBA00022723"/>
    </source>
</evidence>
<dbReference type="SUPFAM" id="SSF81342">
    <property type="entry name" value="Transmembrane di-heme cytochromes"/>
    <property type="match status" value="1"/>
</dbReference>
<gene>
    <name evidence="14" type="ORF">ACFO5Q_18775</name>
</gene>
<keyword evidence="7" id="KW-0479">Metal-binding</keyword>
<evidence type="ECO:0000256" key="4">
    <source>
        <dbReference type="ARBA" id="ARBA00022475"/>
    </source>
</evidence>
<evidence type="ECO:0000256" key="12">
    <source>
        <dbReference type="SAM" id="Phobius"/>
    </source>
</evidence>
<feature type="transmembrane region" description="Helical" evidence="12">
    <location>
        <begin position="60"/>
        <end position="82"/>
    </location>
</feature>
<comment type="similarity">
    <text evidence="2">Belongs to the HupC/HyaC/HydC family.</text>
</comment>
<accession>A0ABV8UGD5</accession>
<keyword evidence="11 12" id="KW-0472">Membrane</keyword>
<keyword evidence="6 12" id="KW-0812">Transmembrane</keyword>
<dbReference type="PANTHER" id="PTHR30485:SF2">
    <property type="entry name" value="BLL0597 PROTEIN"/>
    <property type="match status" value="1"/>
</dbReference>
<evidence type="ECO:0000256" key="6">
    <source>
        <dbReference type="ARBA" id="ARBA00022692"/>
    </source>
</evidence>
<dbReference type="RefSeq" id="WP_068144300.1">
    <property type="nucleotide sequence ID" value="NZ_JBHSCR010000036.1"/>
</dbReference>
<keyword evidence="10" id="KW-0408">Iron</keyword>
<evidence type="ECO:0000256" key="8">
    <source>
        <dbReference type="ARBA" id="ARBA00022982"/>
    </source>
</evidence>
<keyword evidence="8" id="KW-0249">Electron transport</keyword>
<dbReference type="EMBL" id="JBHSCR010000036">
    <property type="protein sequence ID" value="MFC4349901.1"/>
    <property type="molecule type" value="Genomic_DNA"/>
</dbReference>
<protein>
    <submittedName>
        <fullName evidence="14">Cytochrome b/b6 domain-containing protein</fullName>
    </submittedName>
</protein>
<dbReference type="InterPro" id="IPR011577">
    <property type="entry name" value="Cyt_b561_bac/Ni-Hgenase"/>
</dbReference>
<evidence type="ECO:0000256" key="9">
    <source>
        <dbReference type="ARBA" id="ARBA00022989"/>
    </source>
</evidence>
<keyword evidence="15" id="KW-1185">Reference proteome</keyword>
<dbReference type="PANTHER" id="PTHR30485">
    <property type="entry name" value="NI/FE-HYDROGENASE 1 B-TYPE CYTOCHROME SUBUNIT"/>
    <property type="match status" value="1"/>
</dbReference>
<keyword evidence="3" id="KW-0813">Transport</keyword>
<feature type="transmembrane region" description="Helical" evidence="12">
    <location>
        <begin position="194"/>
        <end position="215"/>
    </location>
</feature>
<evidence type="ECO:0000259" key="13">
    <source>
        <dbReference type="Pfam" id="PF01292"/>
    </source>
</evidence>
<dbReference type="PRINTS" id="PR00161">
    <property type="entry name" value="NIHGNASECYTB"/>
</dbReference>
<proteinExistence type="inferred from homology"/>
<evidence type="ECO:0000256" key="1">
    <source>
        <dbReference type="ARBA" id="ARBA00004651"/>
    </source>
</evidence>
<feature type="transmembrane region" description="Helical" evidence="12">
    <location>
        <begin position="118"/>
        <end position="138"/>
    </location>
</feature>
<feature type="domain" description="Cytochrome b561 bacterial/Ni-hydrogenase" evidence="13">
    <location>
        <begin position="11"/>
        <end position="228"/>
    </location>
</feature>
<keyword evidence="9 12" id="KW-1133">Transmembrane helix</keyword>
<organism evidence="14 15">
    <name type="scientific">Kordiimonas lipolytica</name>
    <dbReference type="NCBI Taxonomy" id="1662421"/>
    <lineage>
        <taxon>Bacteria</taxon>
        <taxon>Pseudomonadati</taxon>
        <taxon>Pseudomonadota</taxon>
        <taxon>Alphaproteobacteria</taxon>
        <taxon>Kordiimonadales</taxon>
        <taxon>Kordiimonadaceae</taxon>
        <taxon>Kordiimonas</taxon>
    </lineage>
</organism>
<sequence>MTSETLQTYRVWDRTTRLFHWINFLSILVLIAVGLVIYNAKAFGLSSGGKVFAKELHVYAGYVFAINLFWRLIWGFIGGAYARFGRILPFGKGYGADLKAYRSGEKTAWLGHNPMGRLAVTALLLLLTIQAVTGLVLAGTDIYFPPFGGMIAEWVAAEGVDPATLVPYAREMLDPAAYKDMREFRGPFIETHEIVFFVLAGMIVLHIAAVVWSDIRHGGGIISAMFTGRKAFSEKPADAPEDD</sequence>
<evidence type="ECO:0000256" key="11">
    <source>
        <dbReference type="ARBA" id="ARBA00023136"/>
    </source>
</evidence>
<evidence type="ECO:0000256" key="2">
    <source>
        <dbReference type="ARBA" id="ARBA00008622"/>
    </source>
</evidence>
<evidence type="ECO:0000256" key="3">
    <source>
        <dbReference type="ARBA" id="ARBA00022448"/>
    </source>
</evidence>
<evidence type="ECO:0000313" key="15">
    <source>
        <dbReference type="Proteomes" id="UP001595776"/>
    </source>
</evidence>
<evidence type="ECO:0000256" key="10">
    <source>
        <dbReference type="ARBA" id="ARBA00023004"/>
    </source>
</evidence>
<keyword evidence="5" id="KW-0349">Heme</keyword>
<reference evidence="15" key="1">
    <citation type="journal article" date="2019" name="Int. J. Syst. Evol. Microbiol.">
        <title>The Global Catalogue of Microorganisms (GCM) 10K type strain sequencing project: providing services to taxonomists for standard genome sequencing and annotation.</title>
        <authorList>
            <consortium name="The Broad Institute Genomics Platform"/>
            <consortium name="The Broad Institute Genome Sequencing Center for Infectious Disease"/>
            <person name="Wu L."/>
            <person name="Ma J."/>
        </authorList>
    </citation>
    <scope>NUCLEOTIDE SEQUENCE [LARGE SCALE GENOMIC DNA]</scope>
    <source>
        <strain evidence="15">CGMCC 1.15304</strain>
    </source>
</reference>